<dbReference type="InterPro" id="IPR016132">
    <property type="entry name" value="Phyto_chromo_attachment"/>
</dbReference>
<feature type="compositionally biased region" description="Low complexity" evidence="5">
    <location>
        <begin position="29"/>
        <end position="42"/>
    </location>
</feature>
<dbReference type="InterPro" id="IPR029016">
    <property type="entry name" value="GAF-like_dom_sf"/>
</dbReference>
<keyword evidence="6" id="KW-1133">Transmembrane helix</keyword>
<evidence type="ECO:0000256" key="4">
    <source>
        <dbReference type="SAM" id="Coils"/>
    </source>
</evidence>
<dbReference type="Pfam" id="PF00672">
    <property type="entry name" value="HAMP"/>
    <property type="match status" value="1"/>
</dbReference>
<evidence type="ECO:0000259" key="9">
    <source>
        <dbReference type="PROSITE" id="PS50885"/>
    </source>
</evidence>
<organism evidence="10 11">
    <name type="scientific">Moorena producens (strain JHB)</name>
    <dbReference type="NCBI Taxonomy" id="1454205"/>
    <lineage>
        <taxon>Bacteria</taxon>
        <taxon>Bacillati</taxon>
        <taxon>Cyanobacteriota</taxon>
        <taxon>Cyanophyceae</taxon>
        <taxon>Coleofasciculales</taxon>
        <taxon>Coleofasciculaceae</taxon>
        <taxon>Moorena</taxon>
    </lineage>
</organism>
<dbReference type="PROSITE" id="PS50111">
    <property type="entry name" value="CHEMOTAXIS_TRANSDUC_2"/>
    <property type="match status" value="1"/>
</dbReference>
<feature type="region of interest" description="Disordered" evidence="5">
    <location>
        <begin position="20"/>
        <end position="45"/>
    </location>
</feature>
<dbReference type="PANTHER" id="PTHR32089">
    <property type="entry name" value="METHYL-ACCEPTING CHEMOTAXIS PROTEIN MCPB"/>
    <property type="match status" value="1"/>
</dbReference>
<dbReference type="SUPFAM" id="SSF58104">
    <property type="entry name" value="Methyl-accepting chemotaxis protein (MCP) signaling domain"/>
    <property type="match status" value="1"/>
</dbReference>
<evidence type="ECO:0000256" key="3">
    <source>
        <dbReference type="PROSITE-ProRule" id="PRU00284"/>
    </source>
</evidence>
<gene>
    <name evidence="10" type="ORF">BJP36_13545</name>
</gene>
<feature type="domain" description="Phytochrome chromophore attachment site" evidence="7">
    <location>
        <begin position="484"/>
        <end position="620"/>
    </location>
</feature>
<dbReference type="AlphaFoldDB" id="A0A1D9FZJ3"/>
<feature type="domain" description="HAMP" evidence="9">
    <location>
        <begin position="408"/>
        <end position="460"/>
    </location>
</feature>
<comment type="similarity">
    <text evidence="2">Belongs to the methyl-accepting chemotaxis (MCP) protein family.</text>
</comment>
<dbReference type="Gene3D" id="1.10.287.950">
    <property type="entry name" value="Methyl-accepting chemotaxis protein"/>
    <property type="match status" value="1"/>
</dbReference>
<protein>
    <submittedName>
        <fullName evidence="10">GAF domain-containing protein</fullName>
    </submittedName>
</protein>
<feature type="transmembrane region" description="Helical" evidence="6">
    <location>
        <begin position="384"/>
        <end position="406"/>
    </location>
</feature>
<evidence type="ECO:0000256" key="2">
    <source>
        <dbReference type="ARBA" id="ARBA00029447"/>
    </source>
</evidence>
<dbReference type="SUPFAM" id="SSF55781">
    <property type="entry name" value="GAF domain-like"/>
    <property type="match status" value="2"/>
</dbReference>
<dbReference type="PROSITE" id="PS50885">
    <property type="entry name" value="HAMP"/>
    <property type="match status" value="2"/>
</dbReference>
<dbReference type="EMBL" id="CP017708">
    <property type="protein sequence ID" value="AOY80786.1"/>
    <property type="molecule type" value="Genomic_DNA"/>
</dbReference>
<accession>A0A1D9FZJ3</accession>
<evidence type="ECO:0000256" key="5">
    <source>
        <dbReference type="SAM" id="MobiDB-lite"/>
    </source>
</evidence>
<dbReference type="SMART" id="SM00065">
    <property type="entry name" value="GAF"/>
    <property type="match status" value="2"/>
</dbReference>
<dbReference type="CDD" id="cd06225">
    <property type="entry name" value="HAMP"/>
    <property type="match status" value="2"/>
</dbReference>
<feature type="transmembrane region" description="Helical" evidence="6">
    <location>
        <begin position="575"/>
        <end position="597"/>
    </location>
</feature>
<keyword evidence="6" id="KW-0472">Membrane</keyword>
<proteinExistence type="inferred from homology"/>
<dbReference type="Proteomes" id="UP000176944">
    <property type="component" value="Chromosome"/>
</dbReference>
<dbReference type="PANTHER" id="PTHR32089:SF114">
    <property type="entry name" value="METHYL-ACCEPTING CHEMOTAXIS PROTEIN MCPB"/>
    <property type="match status" value="1"/>
</dbReference>
<feature type="domain" description="Phytochrome chromophore attachment site" evidence="7">
    <location>
        <begin position="656"/>
        <end position="798"/>
    </location>
</feature>
<dbReference type="CDD" id="cd18773">
    <property type="entry name" value="PDC1_HK_sensor"/>
    <property type="match status" value="1"/>
</dbReference>
<dbReference type="Gene3D" id="6.10.340.10">
    <property type="match status" value="1"/>
</dbReference>
<name>A0A1D9FZJ3_MOOP1</name>
<feature type="domain" description="HAMP" evidence="9">
    <location>
        <begin position="824"/>
        <end position="875"/>
    </location>
</feature>
<evidence type="ECO:0000256" key="6">
    <source>
        <dbReference type="SAM" id="Phobius"/>
    </source>
</evidence>
<evidence type="ECO:0000313" key="10">
    <source>
        <dbReference type="EMBL" id="AOY80786.1"/>
    </source>
</evidence>
<dbReference type="InterPro" id="IPR004089">
    <property type="entry name" value="MCPsignal_dom"/>
</dbReference>
<dbReference type="SMART" id="SM00283">
    <property type="entry name" value="MA"/>
    <property type="match status" value="1"/>
</dbReference>
<sequence>MHCSTDLPWELPVTPQGITQDRQQHYHEQSSQPNDSNNSQAQRKSNDLRTQLLKTILPAVLTPLGLAGLFSYSAISRSSQQQAEQLLEGETLVAGRVFYIFLEEAKRIPATLAASPLVVEAASTAAKVSQDQNLSKLPYYEVEESFSATRLIQPNQTLNYYLRKTTELYEFAEISFTEKHGFNVAYNSLTPDFVQRDEAWWQVAKDDPSQQVINTKFDDTDDRFVIEFSKAITDPATDEFLGVVRGVLPASVFSTIFKNLLKDLEIGDSQSMQLLALKQDDTVAVVDTIYQGKSKDQPQKLLGAKDQALVQNLKILLKAVETGETVQQKGLTIKSANSELFPNLKLATFDHNSRHYILVAVPDSNWTVAVSIKLSELRAAGRKAAIGFASLFVVLGMIITLVVRALSDQLAKPLGQLANTAKAVIAGNLNVQAELLGATETQLLAQVFNNLVTRVKGRLQEQEEETEQARTLALVSNQLQQSLNFDNILQTSVYGVHLALNTDRVFIYRFNPDFKSGIIAAEVLDSGLVEALGQTIYEPITTGEIRQFKLEKLVSVENLQQATITGAPGQFLQRLGVVASLVAPIIVGGELFGLLYANDCSKPHPWQESERQLMQQLTRQIGDALTQALLLEQQQATVDICQTLNEITASMLESLEREKIFAATVLGIKRALSCDRTIIYLLEQNHKGSMVGLSVTLDGSVTPQTQKEELDFALEDVDHYQSHQVLAIDNLEGELTQYQQSQVERLGQTSLLVGAKASLVAPIFVAGKLIGFLAAHQCSQPRAWQETKIKVFTQVAIQLGFALEQANLLEKTERISQEQRQEKEALQKQLLVLLENLQGAAQGDLTVRSDLTLDEIGKVADYFNAIIENLQTIVTQVNNSAVEVNTLLGNNEVVVGQLTENALKHASETTHALDSVEQITDSIQAVAQNADQAARVVDQVATTVEASSTAINLTQESILELRDTIGETTSRVNQLGKSSDKIAKVVALSNMLLVKTNVLAINAEIEAGRSGNGIQGFVVIAKEVNQLSNQLIKATQEIQKIVDDIDLETSQLVKVMEQSTAVVEKGTSGVEEAKQNFKQLRSASCQIEQLVAAISQGNVSQSETTQRVAMLIKEMAQFSERTFDSSRQISSSLTSTVAVAQELQESVSGFKDF</sequence>
<dbReference type="InterPro" id="IPR003660">
    <property type="entry name" value="HAMP_dom"/>
</dbReference>
<evidence type="ECO:0000313" key="11">
    <source>
        <dbReference type="Proteomes" id="UP000176944"/>
    </source>
</evidence>
<evidence type="ECO:0000259" key="8">
    <source>
        <dbReference type="PROSITE" id="PS50111"/>
    </source>
</evidence>
<dbReference type="SMART" id="SM00304">
    <property type="entry name" value="HAMP"/>
    <property type="match status" value="2"/>
</dbReference>
<dbReference type="GO" id="GO:0007165">
    <property type="term" value="P:signal transduction"/>
    <property type="evidence" value="ECO:0007669"/>
    <property type="project" value="UniProtKB-KW"/>
</dbReference>
<dbReference type="Gene3D" id="3.30.450.40">
    <property type="match status" value="2"/>
</dbReference>
<keyword evidence="6" id="KW-0812">Transmembrane</keyword>
<dbReference type="Pfam" id="PF01590">
    <property type="entry name" value="GAF"/>
    <property type="match status" value="2"/>
</dbReference>
<dbReference type="InterPro" id="IPR003018">
    <property type="entry name" value="GAF"/>
</dbReference>
<feature type="domain" description="Methyl-accepting transducer" evidence="8">
    <location>
        <begin position="880"/>
        <end position="1116"/>
    </location>
</feature>
<evidence type="ECO:0000259" key="7">
    <source>
        <dbReference type="PROSITE" id="PS50046"/>
    </source>
</evidence>
<feature type="coiled-coil region" evidence="4">
    <location>
        <begin position="808"/>
        <end position="836"/>
    </location>
</feature>
<dbReference type="Pfam" id="PF00015">
    <property type="entry name" value="MCPsignal"/>
    <property type="match status" value="1"/>
</dbReference>
<dbReference type="PROSITE" id="PS50046">
    <property type="entry name" value="PHYTOCHROME_2"/>
    <property type="match status" value="2"/>
</dbReference>
<keyword evidence="1 3" id="KW-0807">Transducer</keyword>
<reference evidence="11" key="1">
    <citation type="submission" date="2016-10" db="EMBL/GenBank/DDBJ databases">
        <title>Comparative genomics uncovers the prolific and rare metabolic potential of the cyanobacterial genus Moorea.</title>
        <authorList>
            <person name="Leao T."/>
            <person name="Castelao G."/>
            <person name="Korobeynikov A."/>
            <person name="Monroe E.A."/>
            <person name="Podell S."/>
            <person name="Glukhov E."/>
            <person name="Allen E."/>
            <person name="Gerwick W.H."/>
            <person name="Gerwick L."/>
        </authorList>
    </citation>
    <scope>NUCLEOTIDE SEQUENCE [LARGE SCALE GENOMIC DNA]</scope>
    <source>
        <strain evidence="11">JHB</strain>
    </source>
</reference>
<dbReference type="GO" id="GO:0016020">
    <property type="term" value="C:membrane"/>
    <property type="evidence" value="ECO:0007669"/>
    <property type="project" value="InterPro"/>
</dbReference>
<evidence type="ECO:0000256" key="1">
    <source>
        <dbReference type="ARBA" id="ARBA00023224"/>
    </source>
</evidence>
<keyword evidence="4" id="KW-0175">Coiled coil</keyword>